<keyword evidence="3" id="KW-1185">Reference proteome</keyword>
<dbReference type="PANTHER" id="PTHR23076:SF37">
    <property type="entry name" value="ATP-DEPENDENT ZINC METALLOPROTEASE FTSH 4, MITOCHONDRIAL"/>
    <property type="match status" value="1"/>
</dbReference>
<dbReference type="AlphaFoldDB" id="A0AAV1IJA8"/>
<accession>A0AAV1IJA8</accession>
<sequence>MLTSAAAQVHLGKKLPNGESRSYDISEEEFHELSFQFQRFSGAMLANIVNTAVILAGREGRTVIKYHDLTRALEEERLGPRRPSYSDERQKRLAVQEAATALICTLMPAIEPVTIVTIAPREKYPLGQTVLKVNEQRERTHMFTRRYLEEQLYTTLAGRAGEEMMYGGDEVSTINQRRLVLARRIVTKLVVSNAMSDTPELADRMISHPVRHGERSLRQVILRKHSYDTLKAVDDEMERLLNETYASVKAMLKRNRACYDALISALMGSSEQTLSGEEVRAVVEQHACREDLDRRHLERAAFL</sequence>
<proteinExistence type="predicted"/>
<dbReference type="PANTHER" id="PTHR23076">
    <property type="entry name" value="METALLOPROTEASE M41 FTSH"/>
    <property type="match status" value="1"/>
</dbReference>
<dbReference type="GO" id="GO:0009507">
    <property type="term" value="C:chloroplast"/>
    <property type="evidence" value="ECO:0007669"/>
    <property type="project" value="TreeGrafter"/>
</dbReference>
<comment type="caution">
    <text evidence="2">The sequence shown here is derived from an EMBL/GenBank/DDBJ whole genome shotgun (WGS) entry which is preliminary data.</text>
</comment>
<dbReference type="GO" id="GO:0006508">
    <property type="term" value="P:proteolysis"/>
    <property type="evidence" value="ECO:0007669"/>
    <property type="project" value="InterPro"/>
</dbReference>
<dbReference type="Gene3D" id="1.20.58.760">
    <property type="entry name" value="Peptidase M41"/>
    <property type="match status" value="1"/>
</dbReference>
<dbReference type="GO" id="GO:0004222">
    <property type="term" value="F:metalloendopeptidase activity"/>
    <property type="evidence" value="ECO:0007669"/>
    <property type="project" value="InterPro"/>
</dbReference>
<evidence type="ECO:0000259" key="1">
    <source>
        <dbReference type="Pfam" id="PF01434"/>
    </source>
</evidence>
<dbReference type="Gene3D" id="1.10.8.60">
    <property type="match status" value="1"/>
</dbReference>
<dbReference type="InterPro" id="IPR037219">
    <property type="entry name" value="Peptidase_M41-like"/>
</dbReference>
<organism evidence="2 3">
    <name type="scientific">Coccomyxa viridis</name>
    <dbReference type="NCBI Taxonomy" id="1274662"/>
    <lineage>
        <taxon>Eukaryota</taxon>
        <taxon>Viridiplantae</taxon>
        <taxon>Chlorophyta</taxon>
        <taxon>core chlorophytes</taxon>
        <taxon>Trebouxiophyceae</taxon>
        <taxon>Trebouxiophyceae incertae sedis</taxon>
        <taxon>Coccomyxaceae</taxon>
        <taxon>Coccomyxa</taxon>
    </lineage>
</organism>
<name>A0AAV1IJA8_9CHLO</name>
<dbReference type="Pfam" id="PF01434">
    <property type="entry name" value="Peptidase_M41"/>
    <property type="match status" value="1"/>
</dbReference>
<reference evidence="2 3" key="1">
    <citation type="submission" date="2023-10" db="EMBL/GenBank/DDBJ databases">
        <authorList>
            <person name="Maclean D."/>
            <person name="Macfadyen A."/>
        </authorList>
    </citation>
    <scope>NUCLEOTIDE SEQUENCE [LARGE SCALE GENOMIC DNA]</scope>
</reference>
<dbReference type="Proteomes" id="UP001314263">
    <property type="component" value="Unassembled WGS sequence"/>
</dbReference>
<evidence type="ECO:0000313" key="3">
    <source>
        <dbReference type="Proteomes" id="UP001314263"/>
    </source>
</evidence>
<protein>
    <recommendedName>
        <fullName evidence="1">Peptidase M41 domain-containing protein</fullName>
    </recommendedName>
</protein>
<dbReference type="SUPFAM" id="SSF140990">
    <property type="entry name" value="FtsH protease domain-like"/>
    <property type="match status" value="1"/>
</dbReference>
<gene>
    <name evidence="2" type="ORF">CVIRNUC_010644</name>
</gene>
<dbReference type="GO" id="GO:0005524">
    <property type="term" value="F:ATP binding"/>
    <property type="evidence" value="ECO:0007669"/>
    <property type="project" value="InterPro"/>
</dbReference>
<dbReference type="EMBL" id="CAUYUE010000017">
    <property type="protein sequence ID" value="CAK0787424.1"/>
    <property type="molecule type" value="Genomic_DNA"/>
</dbReference>
<feature type="domain" description="Peptidase M41" evidence="1">
    <location>
        <begin position="86"/>
        <end position="281"/>
    </location>
</feature>
<dbReference type="InterPro" id="IPR000642">
    <property type="entry name" value="Peptidase_M41"/>
</dbReference>
<dbReference type="GO" id="GO:0004176">
    <property type="term" value="F:ATP-dependent peptidase activity"/>
    <property type="evidence" value="ECO:0007669"/>
    <property type="project" value="InterPro"/>
</dbReference>
<dbReference type="GO" id="GO:0045037">
    <property type="term" value="P:protein import into chloroplast stroma"/>
    <property type="evidence" value="ECO:0007669"/>
    <property type="project" value="TreeGrafter"/>
</dbReference>
<evidence type="ECO:0000313" key="2">
    <source>
        <dbReference type="EMBL" id="CAK0787424.1"/>
    </source>
</evidence>